<dbReference type="Proteomes" id="UP000663832">
    <property type="component" value="Unassembled WGS sequence"/>
</dbReference>
<dbReference type="EMBL" id="CAJNOM010004419">
    <property type="protein sequence ID" value="CAF1655535.1"/>
    <property type="molecule type" value="Genomic_DNA"/>
</dbReference>
<reference evidence="1" key="1">
    <citation type="submission" date="2021-02" db="EMBL/GenBank/DDBJ databases">
        <authorList>
            <person name="Nowell W R."/>
        </authorList>
    </citation>
    <scope>NUCLEOTIDE SEQUENCE</scope>
</reference>
<accession>A0A815VWY9</accession>
<protein>
    <submittedName>
        <fullName evidence="1">Uncharacterized protein</fullName>
    </submittedName>
</protein>
<sequence length="161" mass="18102">CLNRAGKKTERAIGEIAAAWNQQMHIPNVELIYDSASQLDQIDTVKVTSAQPTYKTTDDMLVDILQREGCLLVKPKNWFAHCVMVLTPDLINNEEKTGVITDASSSPSTTVKTHYNFDELVHINLALYEEAIDIQLDNLSMIYANMDSILHSQYDIDSTLE</sequence>
<evidence type="ECO:0000313" key="2">
    <source>
        <dbReference type="EMBL" id="CAF1655535.1"/>
    </source>
</evidence>
<gene>
    <name evidence="1" type="ORF">BJG266_LOCUS45239</name>
    <name evidence="2" type="ORF">QVE165_LOCUS62227</name>
</gene>
<name>A0A815VWY9_9BILA</name>
<organism evidence="1 4">
    <name type="scientific">Adineta steineri</name>
    <dbReference type="NCBI Taxonomy" id="433720"/>
    <lineage>
        <taxon>Eukaryota</taxon>
        <taxon>Metazoa</taxon>
        <taxon>Spiralia</taxon>
        <taxon>Gnathifera</taxon>
        <taxon>Rotifera</taxon>
        <taxon>Eurotatoria</taxon>
        <taxon>Bdelloidea</taxon>
        <taxon>Adinetida</taxon>
        <taxon>Adinetidae</taxon>
        <taxon>Adineta</taxon>
    </lineage>
</organism>
<evidence type="ECO:0000313" key="1">
    <source>
        <dbReference type="EMBL" id="CAF1535967.1"/>
    </source>
</evidence>
<dbReference type="AlphaFoldDB" id="A0A815VWY9"/>
<feature type="non-terminal residue" evidence="1">
    <location>
        <position position="161"/>
    </location>
</feature>
<comment type="caution">
    <text evidence="1">The sequence shown here is derived from an EMBL/GenBank/DDBJ whole genome shotgun (WGS) entry which is preliminary data.</text>
</comment>
<dbReference type="Proteomes" id="UP000663877">
    <property type="component" value="Unassembled WGS sequence"/>
</dbReference>
<dbReference type="OrthoDB" id="9991459at2759"/>
<proteinExistence type="predicted"/>
<dbReference type="EMBL" id="CAJNOI010004045">
    <property type="protein sequence ID" value="CAF1535967.1"/>
    <property type="molecule type" value="Genomic_DNA"/>
</dbReference>
<keyword evidence="3" id="KW-1185">Reference proteome</keyword>
<evidence type="ECO:0000313" key="3">
    <source>
        <dbReference type="Proteomes" id="UP000663832"/>
    </source>
</evidence>
<evidence type="ECO:0000313" key="4">
    <source>
        <dbReference type="Proteomes" id="UP000663877"/>
    </source>
</evidence>